<sequence>METVQDMEVDGHEVEQQQYLNEKALYDVSSGAPRKHGRLAIAHELRRANGRLEQENRDKDNALQQSNVLVGLVLAAGSLHAASRIDNNANDVCHTNEDLHLCKHWQQSRFDNNGDHASII</sequence>
<gene>
    <name evidence="1" type="ORF">NCGR_LOCUS67591</name>
</gene>
<name>A0A811SNW9_9POAL</name>
<organism evidence="1 2">
    <name type="scientific">Miscanthus lutarioriparius</name>
    <dbReference type="NCBI Taxonomy" id="422564"/>
    <lineage>
        <taxon>Eukaryota</taxon>
        <taxon>Viridiplantae</taxon>
        <taxon>Streptophyta</taxon>
        <taxon>Embryophyta</taxon>
        <taxon>Tracheophyta</taxon>
        <taxon>Spermatophyta</taxon>
        <taxon>Magnoliopsida</taxon>
        <taxon>Liliopsida</taxon>
        <taxon>Poales</taxon>
        <taxon>Poaceae</taxon>
        <taxon>PACMAD clade</taxon>
        <taxon>Panicoideae</taxon>
        <taxon>Andropogonodae</taxon>
        <taxon>Andropogoneae</taxon>
        <taxon>Saccharinae</taxon>
        <taxon>Miscanthus</taxon>
    </lineage>
</organism>
<keyword evidence="2" id="KW-1185">Reference proteome</keyword>
<dbReference type="Proteomes" id="UP000604825">
    <property type="component" value="Unassembled WGS sequence"/>
</dbReference>
<evidence type="ECO:0000313" key="2">
    <source>
        <dbReference type="Proteomes" id="UP000604825"/>
    </source>
</evidence>
<dbReference type="EMBL" id="CAJGYO010000778">
    <property type="protein sequence ID" value="CAD6343493.1"/>
    <property type="molecule type" value="Genomic_DNA"/>
</dbReference>
<comment type="caution">
    <text evidence="1">The sequence shown here is derived from an EMBL/GenBank/DDBJ whole genome shotgun (WGS) entry which is preliminary data.</text>
</comment>
<dbReference type="AlphaFoldDB" id="A0A811SNW9"/>
<protein>
    <submittedName>
        <fullName evidence="1">Uncharacterized protein</fullName>
    </submittedName>
</protein>
<dbReference type="OrthoDB" id="695454at2759"/>
<accession>A0A811SNW9</accession>
<proteinExistence type="predicted"/>
<evidence type="ECO:0000313" key="1">
    <source>
        <dbReference type="EMBL" id="CAD6343493.1"/>
    </source>
</evidence>
<reference evidence="1" key="1">
    <citation type="submission" date="2020-10" db="EMBL/GenBank/DDBJ databases">
        <authorList>
            <person name="Han B."/>
            <person name="Lu T."/>
            <person name="Zhao Q."/>
            <person name="Huang X."/>
            <person name="Zhao Y."/>
        </authorList>
    </citation>
    <scope>NUCLEOTIDE SEQUENCE</scope>
</reference>